<dbReference type="Proteomes" id="UP000092573">
    <property type="component" value="Chromosome"/>
</dbReference>
<evidence type="ECO:0000259" key="9">
    <source>
        <dbReference type="Pfam" id="PF00082"/>
    </source>
</evidence>
<evidence type="ECO:0000256" key="7">
    <source>
        <dbReference type="RuleBase" id="RU003355"/>
    </source>
</evidence>
<name>A0A1B1N6J5_9BACL</name>
<keyword evidence="3 6" id="KW-0378">Hydrolase</keyword>
<dbReference type="PROSITE" id="PS00137">
    <property type="entry name" value="SUBTILASE_HIS"/>
    <property type="match status" value="1"/>
</dbReference>
<reference evidence="10 11" key="1">
    <citation type="submission" date="2016-01" db="EMBL/GenBank/DDBJ databases">
        <title>Complete Genome Sequence of Paenibacillus yonginensis DCY84, a novel Plant Growth-Promoting Bacteria with Elicitation of Induced Systemic Resistance.</title>
        <authorList>
            <person name="Kim Y.J."/>
            <person name="Yang D.C."/>
            <person name="Sukweenadhi J."/>
        </authorList>
    </citation>
    <scope>NUCLEOTIDE SEQUENCE [LARGE SCALE GENOMIC DNA]</scope>
    <source>
        <strain evidence="10 11">DCY84</strain>
    </source>
</reference>
<dbReference type="OrthoDB" id="9798386at2"/>
<dbReference type="PANTHER" id="PTHR43806">
    <property type="entry name" value="PEPTIDASE S8"/>
    <property type="match status" value="1"/>
</dbReference>
<dbReference type="PROSITE" id="PS51892">
    <property type="entry name" value="SUBTILASE"/>
    <property type="match status" value="1"/>
</dbReference>
<dbReference type="EMBL" id="CP014167">
    <property type="protein sequence ID" value="ANS77053.1"/>
    <property type="molecule type" value="Genomic_DNA"/>
</dbReference>
<dbReference type="InterPro" id="IPR036852">
    <property type="entry name" value="Peptidase_S8/S53_dom_sf"/>
</dbReference>
<dbReference type="PROSITE" id="PS00136">
    <property type="entry name" value="SUBTILASE_ASP"/>
    <property type="match status" value="1"/>
</dbReference>
<dbReference type="PROSITE" id="PS00138">
    <property type="entry name" value="SUBTILASE_SER"/>
    <property type="match status" value="1"/>
</dbReference>
<dbReference type="InterPro" id="IPR023828">
    <property type="entry name" value="Peptidase_S8_Ser-AS"/>
</dbReference>
<proteinExistence type="inferred from homology"/>
<dbReference type="GO" id="GO:0006508">
    <property type="term" value="P:proteolysis"/>
    <property type="evidence" value="ECO:0007669"/>
    <property type="project" value="UniProtKB-KW"/>
</dbReference>
<protein>
    <submittedName>
        <fullName evidence="10">Serine protease</fullName>
    </submittedName>
</protein>
<evidence type="ECO:0000313" key="11">
    <source>
        <dbReference type="Proteomes" id="UP000092573"/>
    </source>
</evidence>
<sequence length="440" mass="48149">MYQDSMIQMIHSYAVKLDQPLCAELLGLHQSFSKLPRFLKYKMDRFLHKNHKLPVIIEWKEGNQDEINRFSQRLSEQGSGRVRNHFERIGFCSAEITPSGLKELLPLSRQIHRIYLNRKVHVTLNSALQSANARKIVRSGLRLTGKGVTIAIIDTGIYPHPDLEGRIAGFTDFIGGQSEPYDDHGHGTHCAGDAAGSGKQSDGKYAGPAPESRIYGIKVLDKHGNGTIETILQGLEWCIRHNEICPEDPIDIISLSIGTLPEIYPSEIDDPVVKSVNAAWEAGITVCVSAGNEGPAAGTITSPGISSRVITVGALDDKQTPHNREDDEAALFSGRGPTPYGISKPDLLVPGARIVSLRAPRSYLDRTQKWNRVGDDYFELSGTSMATPICAGIAALIKQSQPGITPDGIKQRLLEGTDLWQGRDPNIYGAGYINAERSVP</sequence>
<dbReference type="InterPro" id="IPR015500">
    <property type="entry name" value="Peptidase_S8_subtilisin-rel"/>
</dbReference>
<evidence type="ECO:0000256" key="8">
    <source>
        <dbReference type="SAM" id="MobiDB-lite"/>
    </source>
</evidence>
<dbReference type="Pfam" id="PF00082">
    <property type="entry name" value="Peptidase_S8"/>
    <property type="match status" value="1"/>
</dbReference>
<feature type="active site" description="Charge relay system" evidence="5 6">
    <location>
        <position position="186"/>
    </location>
</feature>
<keyword evidence="2 6" id="KW-0645">Protease</keyword>
<feature type="region of interest" description="Disordered" evidence="8">
    <location>
        <begin position="181"/>
        <end position="208"/>
    </location>
</feature>
<accession>A0A1B1N6J5</accession>
<dbReference type="STRING" id="1462996.AWM70_02105"/>
<dbReference type="SUPFAM" id="SSF52743">
    <property type="entry name" value="Subtilisin-like"/>
    <property type="match status" value="1"/>
</dbReference>
<evidence type="ECO:0000256" key="2">
    <source>
        <dbReference type="ARBA" id="ARBA00022670"/>
    </source>
</evidence>
<evidence type="ECO:0000313" key="10">
    <source>
        <dbReference type="EMBL" id="ANS77053.1"/>
    </source>
</evidence>
<keyword evidence="11" id="KW-1185">Reference proteome</keyword>
<dbReference type="CDD" id="cd07487">
    <property type="entry name" value="Peptidases_S8_1"/>
    <property type="match status" value="1"/>
</dbReference>
<feature type="active site" description="Charge relay system" evidence="5 6">
    <location>
        <position position="154"/>
    </location>
</feature>
<feature type="domain" description="Peptidase S8/S53" evidence="9">
    <location>
        <begin position="145"/>
        <end position="431"/>
    </location>
</feature>
<dbReference type="GO" id="GO:0004252">
    <property type="term" value="F:serine-type endopeptidase activity"/>
    <property type="evidence" value="ECO:0007669"/>
    <property type="project" value="UniProtKB-UniRule"/>
</dbReference>
<dbReference type="InterPro" id="IPR022398">
    <property type="entry name" value="Peptidase_S8_His-AS"/>
</dbReference>
<evidence type="ECO:0000256" key="5">
    <source>
        <dbReference type="PIRSR" id="PIRSR615500-1"/>
    </source>
</evidence>
<gene>
    <name evidence="10" type="ORF">AWM70_02105</name>
</gene>
<evidence type="ECO:0000256" key="1">
    <source>
        <dbReference type="ARBA" id="ARBA00011073"/>
    </source>
</evidence>
<feature type="active site" description="Charge relay system" evidence="5 6">
    <location>
        <position position="384"/>
    </location>
</feature>
<evidence type="ECO:0000256" key="6">
    <source>
        <dbReference type="PROSITE-ProRule" id="PRU01240"/>
    </source>
</evidence>
<dbReference type="InterPro" id="IPR050131">
    <property type="entry name" value="Peptidase_S8_subtilisin-like"/>
</dbReference>
<feature type="region of interest" description="Disordered" evidence="8">
    <location>
        <begin position="318"/>
        <end position="337"/>
    </location>
</feature>
<dbReference type="AlphaFoldDB" id="A0A1B1N6J5"/>
<dbReference type="Gene3D" id="3.40.50.200">
    <property type="entry name" value="Peptidase S8/S53 domain"/>
    <property type="match status" value="1"/>
</dbReference>
<dbReference type="InterPro" id="IPR000209">
    <property type="entry name" value="Peptidase_S8/S53_dom"/>
</dbReference>
<dbReference type="KEGG" id="pyg:AWM70_02105"/>
<keyword evidence="4 6" id="KW-0720">Serine protease</keyword>
<evidence type="ECO:0000256" key="4">
    <source>
        <dbReference type="ARBA" id="ARBA00022825"/>
    </source>
</evidence>
<organism evidence="10 11">
    <name type="scientific">Paenibacillus yonginensis</name>
    <dbReference type="NCBI Taxonomy" id="1462996"/>
    <lineage>
        <taxon>Bacteria</taxon>
        <taxon>Bacillati</taxon>
        <taxon>Bacillota</taxon>
        <taxon>Bacilli</taxon>
        <taxon>Bacillales</taxon>
        <taxon>Paenibacillaceae</taxon>
        <taxon>Paenibacillus</taxon>
    </lineage>
</organism>
<dbReference type="InterPro" id="IPR023827">
    <property type="entry name" value="Peptidase_S8_Asp-AS"/>
</dbReference>
<evidence type="ECO:0000256" key="3">
    <source>
        <dbReference type="ARBA" id="ARBA00022801"/>
    </source>
</evidence>
<comment type="similarity">
    <text evidence="1 6 7">Belongs to the peptidase S8 family.</text>
</comment>
<dbReference type="PANTHER" id="PTHR43806:SF65">
    <property type="entry name" value="SERINE PROTEASE APRX"/>
    <property type="match status" value="1"/>
</dbReference>
<dbReference type="PRINTS" id="PR00723">
    <property type="entry name" value="SUBTILISIN"/>
</dbReference>
<dbReference type="RefSeq" id="WP_068700288.1">
    <property type="nucleotide sequence ID" value="NZ_CP014167.1"/>
</dbReference>